<proteinExistence type="predicted"/>
<reference evidence="2" key="1">
    <citation type="journal article" date="2007" name="Science">
        <title>Draft genome of the filarial nematode parasite Brugia malayi.</title>
        <authorList>
            <person name="Ghedin E."/>
            <person name="Wang S."/>
            <person name="Spiro D."/>
            <person name="Caler E."/>
            <person name="Zhao Q."/>
            <person name="Crabtree J."/>
            <person name="Allen J.E."/>
            <person name="Delcher A.L."/>
            <person name="Guiliano D.B."/>
            <person name="Miranda-Saavedra D."/>
            <person name="Angiuoli S.V."/>
            <person name="Creasy T."/>
            <person name="Amedeo P."/>
            <person name="Haas B."/>
            <person name="El-Sayed N.M."/>
            <person name="Wortman J.R."/>
            <person name="Feldblyum T."/>
            <person name="Tallon L."/>
            <person name="Schatz M."/>
            <person name="Shumway M."/>
            <person name="Koo H."/>
            <person name="Salzberg S.L."/>
            <person name="Schobel S."/>
            <person name="Pertea M."/>
            <person name="Pop M."/>
            <person name="White O."/>
            <person name="Barton G.J."/>
            <person name="Carlow C.K."/>
            <person name="Crawford M.J."/>
            <person name="Daub J."/>
            <person name="Dimmic M.W."/>
            <person name="Estes C.F."/>
            <person name="Foster J.M."/>
            <person name="Ganatra M."/>
            <person name="Gregory W.F."/>
            <person name="Johnson N.M."/>
            <person name="Jin J."/>
            <person name="Komuniecki R."/>
            <person name="Korf I."/>
            <person name="Kumar S."/>
            <person name="Laney S."/>
            <person name="Li B.W."/>
            <person name="Li W."/>
            <person name="Lindblom T.H."/>
            <person name="Lustigman S."/>
            <person name="Ma D."/>
            <person name="Maina C.V."/>
            <person name="Martin D.M."/>
            <person name="McCarter J.P."/>
            <person name="McReynolds L."/>
            <person name="Mitreva M."/>
            <person name="Nutman T.B."/>
            <person name="Parkinson J."/>
            <person name="Peregrin-Alvarez J.M."/>
            <person name="Poole C."/>
            <person name="Ren Q."/>
            <person name="Saunders L."/>
            <person name="Sluder A.E."/>
            <person name="Smith K."/>
            <person name="Stanke M."/>
            <person name="Unnasch T.R."/>
            <person name="Ware J."/>
            <person name="Wei A.D."/>
            <person name="Weil G."/>
            <person name="Williams D.J."/>
            <person name="Zhang Y."/>
            <person name="Williams S.A."/>
            <person name="Fraser-Liggett C."/>
            <person name="Slatko B."/>
            <person name="Blaxter M.L."/>
            <person name="Scott A.L."/>
        </authorList>
    </citation>
    <scope>NUCLEOTIDE SEQUENCE</scope>
    <source>
        <strain evidence="2">FR3</strain>
    </source>
</reference>
<evidence type="ECO:0000313" key="2">
    <source>
        <dbReference type="EMBL" id="CDQ07592.1"/>
    </source>
</evidence>
<accession>A0A1I9G9Z8</accession>
<protein>
    <submittedName>
        <fullName evidence="2">Bm11923</fullName>
    </submittedName>
</protein>
<gene>
    <name evidence="2" type="primary">Bm11923</name>
    <name evidence="2" type="ORF">BM_Bm11923</name>
</gene>
<evidence type="ECO:0000256" key="1">
    <source>
        <dbReference type="SAM" id="MobiDB-lite"/>
    </source>
</evidence>
<feature type="compositionally biased region" description="Polar residues" evidence="1">
    <location>
        <begin position="11"/>
        <end position="21"/>
    </location>
</feature>
<dbReference type="EMBL" id="LN860722">
    <property type="protein sequence ID" value="CDQ07592.1"/>
    <property type="molecule type" value="Genomic_DNA"/>
</dbReference>
<feature type="region of interest" description="Disordered" evidence="1">
    <location>
        <begin position="1"/>
        <end position="29"/>
    </location>
</feature>
<feature type="non-terminal residue" evidence="2">
    <location>
        <position position="124"/>
    </location>
</feature>
<reference evidence="2" key="2">
    <citation type="submission" date="2012-12" db="EMBL/GenBank/DDBJ databases">
        <authorList>
            <consortium name="WormBase Consortium"/>
            <person name="Ghedin E."/>
            <person name="Paulini M."/>
        </authorList>
    </citation>
    <scope>NUCLEOTIDE SEQUENCE</scope>
    <source>
        <strain evidence="2">FR3</strain>
    </source>
</reference>
<sequence>MCQPSARLPRGQSQRGQQKAGTKSAWPRQRADAWLITQEVRAGGSGIQGYPLLHSDDNKQQGVVAHAFNLSTPEAEADGSLSLRPAWLSWLKLPPFLGPQFPHKSKEAFYIWRSLQRQCPQLHM</sequence>
<organism evidence="2">
    <name type="scientific">Brugia malayi</name>
    <name type="common">Filarial nematode worm</name>
    <dbReference type="NCBI Taxonomy" id="6279"/>
    <lineage>
        <taxon>Eukaryota</taxon>
        <taxon>Metazoa</taxon>
        <taxon>Ecdysozoa</taxon>
        <taxon>Nematoda</taxon>
        <taxon>Chromadorea</taxon>
        <taxon>Rhabditida</taxon>
        <taxon>Spirurina</taxon>
        <taxon>Spiruromorpha</taxon>
        <taxon>Filarioidea</taxon>
        <taxon>Onchocercidae</taxon>
        <taxon>Brugia</taxon>
    </lineage>
</organism>
<dbReference type="AlphaFoldDB" id="A0A1I9G9Z8"/>
<name>A0A1I9G9Z8_BRUMA</name>